<dbReference type="GO" id="GO:0008477">
    <property type="term" value="F:purine nucleosidase activity"/>
    <property type="evidence" value="ECO:0007669"/>
    <property type="project" value="TreeGrafter"/>
</dbReference>
<evidence type="ECO:0000256" key="2">
    <source>
        <dbReference type="ARBA" id="ARBA00023295"/>
    </source>
</evidence>
<gene>
    <name evidence="5" type="ORF">FHR90_001221</name>
</gene>
<dbReference type="InterPro" id="IPR036452">
    <property type="entry name" value="Ribo_hydro-like"/>
</dbReference>
<dbReference type="PANTHER" id="PTHR12304:SF4">
    <property type="entry name" value="URIDINE NUCLEOSIDASE"/>
    <property type="match status" value="1"/>
</dbReference>
<dbReference type="GO" id="GO:0005829">
    <property type="term" value="C:cytosol"/>
    <property type="evidence" value="ECO:0007669"/>
    <property type="project" value="TreeGrafter"/>
</dbReference>
<sequence>MKNPARWAARAVCAWLTVAGPVAVAQDPVLVIVDQDVDDIVGVNADPITMLATAPNVRLLGVTTVTGDGWSLQGTADTLRLLELIGRSDVPVFQGAQAALVETPATFARDVHRFGGIRGDPWLGAYAESSPKPQTVTAPPGGFAHARAQTMPAAEFIVETVRRHPHQVVLFCGGPLTNLALAETMAPDIVSLVREVVFMGTSPLLQPKTINVLLDPEAAAKVFHTDWPKLTVFTVDVTEKVHRSLELSETIAHSASALAPDYQERFVTPAKSGAKVKWFRMPDELMAAYIIDPSIVTHTERDYVDIDVATGLGRGNSVFWDMQPRDYGSTATASGPPARGVQPSVPSAEARLVDVVTDIDTARFRALFVRLMSEAGARKP</sequence>
<feature type="signal peptide" evidence="3">
    <location>
        <begin position="1"/>
        <end position="25"/>
    </location>
</feature>
<proteinExistence type="predicted"/>
<accession>A0A839UT09</accession>
<dbReference type="GO" id="GO:0006152">
    <property type="term" value="P:purine nucleoside catabolic process"/>
    <property type="evidence" value="ECO:0007669"/>
    <property type="project" value="TreeGrafter"/>
</dbReference>
<dbReference type="AlphaFoldDB" id="A0A839UT09"/>
<dbReference type="Gene3D" id="3.90.245.10">
    <property type="entry name" value="Ribonucleoside hydrolase-like"/>
    <property type="match status" value="1"/>
</dbReference>
<dbReference type="Proteomes" id="UP000557688">
    <property type="component" value="Unassembled WGS sequence"/>
</dbReference>
<evidence type="ECO:0000256" key="3">
    <source>
        <dbReference type="SAM" id="SignalP"/>
    </source>
</evidence>
<dbReference type="RefSeq" id="WP_183274924.1">
    <property type="nucleotide sequence ID" value="NZ_JACHXV010000004.1"/>
</dbReference>
<keyword evidence="1 5" id="KW-0378">Hydrolase</keyword>
<feature type="domain" description="Inosine/uridine-preferring nucleoside hydrolase" evidence="4">
    <location>
        <begin position="32"/>
        <end position="365"/>
    </location>
</feature>
<dbReference type="EMBL" id="JACHXV010000004">
    <property type="protein sequence ID" value="MBB3173398.1"/>
    <property type="molecule type" value="Genomic_DNA"/>
</dbReference>
<dbReference type="PANTHER" id="PTHR12304">
    <property type="entry name" value="INOSINE-URIDINE PREFERRING NUCLEOSIDE HYDROLASE"/>
    <property type="match status" value="1"/>
</dbReference>
<name>A0A839UT09_9PROT</name>
<evidence type="ECO:0000313" key="5">
    <source>
        <dbReference type="EMBL" id="MBB3173398.1"/>
    </source>
</evidence>
<evidence type="ECO:0000259" key="4">
    <source>
        <dbReference type="Pfam" id="PF01156"/>
    </source>
</evidence>
<evidence type="ECO:0000313" key="6">
    <source>
        <dbReference type="Proteomes" id="UP000557688"/>
    </source>
</evidence>
<evidence type="ECO:0000256" key="1">
    <source>
        <dbReference type="ARBA" id="ARBA00022801"/>
    </source>
</evidence>
<keyword evidence="3" id="KW-0732">Signal</keyword>
<dbReference type="SUPFAM" id="SSF53590">
    <property type="entry name" value="Nucleoside hydrolase"/>
    <property type="match status" value="1"/>
</dbReference>
<reference evidence="5 6" key="1">
    <citation type="submission" date="2020-08" db="EMBL/GenBank/DDBJ databases">
        <title>Genomic Encyclopedia of Type Strains, Phase III (KMG-III): the genomes of soil and plant-associated and newly described type strains.</title>
        <authorList>
            <person name="Whitman W."/>
        </authorList>
    </citation>
    <scope>NUCLEOTIDE SEQUENCE [LARGE SCALE GENOMIC DNA]</scope>
    <source>
        <strain evidence="5 6">CECT 8088</strain>
    </source>
</reference>
<protein>
    <submittedName>
        <fullName evidence="5">Inosine-uridine nucleoside N-ribohydrolase</fullName>
    </submittedName>
</protein>
<keyword evidence="6" id="KW-1185">Reference proteome</keyword>
<keyword evidence="2" id="KW-0326">Glycosidase</keyword>
<dbReference type="InterPro" id="IPR001910">
    <property type="entry name" value="Inosine/uridine_hydrolase_dom"/>
</dbReference>
<comment type="caution">
    <text evidence="5">The sequence shown here is derived from an EMBL/GenBank/DDBJ whole genome shotgun (WGS) entry which is preliminary data.</text>
</comment>
<dbReference type="InterPro" id="IPR023186">
    <property type="entry name" value="IUNH"/>
</dbReference>
<dbReference type="Pfam" id="PF01156">
    <property type="entry name" value="IU_nuc_hydro"/>
    <property type="match status" value="1"/>
</dbReference>
<organism evidence="5 6">
    <name type="scientific">Endobacter medicaginis</name>
    <dbReference type="NCBI Taxonomy" id="1181271"/>
    <lineage>
        <taxon>Bacteria</taxon>
        <taxon>Pseudomonadati</taxon>
        <taxon>Pseudomonadota</taxon>
        <taxon>Alphaproteobacteria</taxon>
        <taxon>Acetobacterales</taxon>
        <taxon>Acetobacteraceae</taxon>
        <taxon>Endobacter</taxon>
    </lineage>
</organism>
<feature type="chain" id="PRO_5032403045" evidence="3">
    <location>
        <begin position="26"/>
        <end position="380"/>
    </location>
</feature>